<dbReference type="RefSeq" id="WP_215240435.1">
    <property type="nucleotide sequence ID" value="NZ_CAJRAF010000002.1"/>
</dbReference>
<dbReference type="InterPro" id="IPR025403">
    <property type="entry name" value="TgpA-like_C"/>
</dbReference>
<protein>
    <recommendedName>
        <fullName evidence="2">Protein-glutamine gamma-glutamyltransferase-like C-terminal domain-containing protein</fullName>
    </recommendedName>
</protein>
<keyword evidence="1" id="KW-1133">Transmembrane helix</keyword>
<organism evidence="3 4">
    <name type="scientific">Dyadobacter helix</name>
    <dbReference type="NCBI Taxonomy" id="2822344"/>
    <lineage>
        <taxon>Bacteria</taxon>
        <taxon>Pseudomonadati</taxon>
        <taxon>Bacteroidota</taxon>
        <taxon>Cytophagia</taxon>
        <taxon>Cytophagales</taxon>
        <taxon>Spirosomataceae</taxon>
        <taxon>Dyadobacter</taxon>
    </lineage>
</organism>
<comment type="caution">
    <text evidence="3">The sequence shown here is derived from an EMBL/GenBank/DDBJ whole genome shotgun (WGS) entry which is preliminary data.</text>
</comment>
<evidence type="ECO:0000313" key="4">
    <source>
        <dbReference type="Proteomes" id="UP000680038"/>
    </source>
</evidence>
<evidence type="ECO:0000259" key="2">
    <source>
        <dbReference type="Pfam" id="PF13559"/>
    </source>
</evidence>
<feature type="transmembrane region" description="Helical" evidence="1">
    <location>
        <begin position="12"/>
        <end position="33"/>
    </location>
</feature>
<dbReference type="Proteomes" id="UP000680038">
    <property type="component" value="Unassembled WGS sequence"/>
</dbReference>
<sequence>MNQVSCRKDIYTAWIRAIWLLIGQGVVLCWPLTVLAQKDSVIAIPQDQAKVNVWRPEPALIEDFRNDSDYNYEDVSPPPENPFLRWIDWALQKINSFFQGKSYQNFWQYVIMAVVAGLVLFFLYKTKALNFIFPASRTTEPTDYTVGHENIHEIDFEDAILKALSAHDFRLAIRLQYLKTLKFLANRQLIHWSPNRTNQTYVQELTGQPFRDDFVRLTRFFEFVWYGDFQINESAFLEMKSFSTAIQDKLNRR</sequence>
<name>A0A916N5X4_9BACT</name>
<feature type="transmembrane region" description="Helical" evidence="1">
    <location>
        <begin position="106"/>
        <end position="124"/>
    </location>
</feature>
<gene>
    <name evidence="3" type="ORF">DYBT9275_04017</name>
</gene>
<keyword evidence="4" id="KW-1185">Reference proteome</keyword>
<keyword evidence="1" id="KW-0812">Transmembrane</keyword>
<dbReference type="Pfam" id="PF13559">
    <property type="entry name" value="DUF4129"/>
    <property type="match status" value="1"/>
</dbReference>
<evidence type="ECO:0000256" key="1">
    <source>
        <dbReference type="SAM" id="Phobius"/>
    </source>
</evidence>
<evidence type="ECO:0000313" key="3">
    <source>
        <dbReference type="EMBL" id="CAG5007303.1"/>
    </source>
</evidence>
<feature type="domain" description="Protein-glutamine gamma-glutamyltransferase-like C-terminal" evidence="2">
    <location>
        <begin position="177"/>
        <end position="237"/>
    </location>
</feature>
<proteinExistence type="predicted"/>
<keyword evidence="1" id="KW-0472">Membrane</keyword>
<reference evidence="3" key="1">
    <citation type="submission" date="2021-04" db="EMBL/GenBank/DDBJ databases">
        <authorList>
            <person name="Rodrigo-Torres L."/>
            <person name="Arahal R. D."/>
            <person name="Lucena T."/>
        </authorList>
    </citation>
    <scope>NUCLEOTIDE SEQUENCE</scope>
    <source>
        <strain evidence="3">CECT 9275</strain>
    </source>
</reference>
<dbReference type="EMBL" id="CAJRAF010000002">
    <property type="protein sequence ID" value="CAG5007303.1"/>
    <property type="molecule type" value="Genomic_DNA"/>
</dbReference>
<accession>A0A916N5X4</accession>
<dbReference type="AlphaFoldDB" id="A0A916N5X4"/>